<organism evidence="1 2">
    <name type="scientific">Allacma fusca</name>
    <dbReference type="NCBI Taxonomy" id="39272"/>
    <lineage>
        <taxon>Eukaryota</taxon>
        <taxon>Metazoa</taxon>
        <taxon>Ecdysozoa</taxon>
        <taxon>Arthropoda</taxon>
        <taxon>Hexapoda</taxon>
        <taxon>Collembola</taxon>
        <taxon>Symphypleona</taxon>
        <taxon>Sminthuridae</taxon>
        <taxon>Allacma</taxon>
    </lineage>
</organism>
<evidence type="ECO:0000313" key="2">
    <source>
        <dbReference type="Proteomes" id="UP000708208"/>
    </source>
</evidence>
<accession>A0A8J2P2I5</accession>
<name>A0A8J2P2I5_9HEXA</name>
<comment type="caution">
    <text evidence="1">The sequence shown here is derived from an EMBL/GenBank/DDBJ whole genome shotgun (WGS) entry which is preliminary data.</text>
</comment>
<feature type="non-terminal residue" evidence="1">
    <location>
        <position position="35"/>
    </location>
</feature>
<evidence type="ECO:0000313" key="1">
    <source>
        <dbReference type="EMBL" id="CAG7721594.1"/>
    </source>
</evidence>
<dbReference type="AlphaFoldDB" id="A0A8J2P2I5"/>
<dbReference type="Proteomes" id="UP000708208">
    <property type="component" value="Unassembled WGS sequence"/>
</dbReference>
<protein>
    <submittedName>
        <fullName evidence="1">Uncharacterized protein</fullName>
    </submittedName>
</protein>
<gene>
    <name evidence="1" type="ORF">AFUS01_LOCUS10800</name>
</gene>
<reference evidence="1" key="1">
    <citation type="submission" date="2021-06" db="EMBL/GenBank/DDBJ databases">
        <authorList>
            <person name="Hodson N. C."/>
            <person name="Mongue J. A."/>
            <person name="Jaron S. K."/>
        </authorList>
    </citation>
    <scope>NUCLEOTIDE SEQUENCE</scope>
</reference>
<keyword evidence="2" id="KW-1185">Reference proteome</keyword>
<proteinExistence type="predicted"/>
<dbReference type="EMBL" id="CAJVCH010080950">
    <property type="protein sequence ID" value="CAG7721594.1"/>
    <property type="molecule type" value="Genomic_DNA"/>
</dbReference>
<sequence length="35" mass="3867">MIMTCGKISKSLGEYIREVNYKDSIGVAAQDMEAD</sequence>